<keyword evidence="2" id="KW-1185">Reference proteome</keyword>
<dbReference type="EMBL" id="CP012502">
    <property type="protein sequence ID" value="AOM83536.1"/>
    <property type="molecule type" value="Genomic_DNA"/>
</dbReference>
<gene>
    <name evidence="1" type="ORF">BBEV_2178</name>
</gene>
<evidence type="ECO:0000313" key="2">
    <source>
        <dbReference type="Proteomes" id="UP000094463"/>
    </source>
</evidence>
<proteinExistence type="predicted"/>
<name>A0A1D7QWZ2_9BACI</name>
<reference evidence="1 2" key="1">
    <citation type="submission" date="2015-08" db="EMBL/GenBank/DDBJ databases">
        <title>The complete genome sequence of Bacillus beveridgei MLTeJB.</title>
        <authorList>
            <person name="Hanson T.E."/>
            <person name="Mesa C."/>
            <person name="Basesman S.M."/>
            <person name="Oremland R.S."/>
        </authorList>
    </citation>
    <scope>NUCLEOTIDE SEQUENCE [LARGE SCALE GENOMIC DNA]</scope>
    <source>
        <strain evidence="1 2">MLTeJB</strain>
    </source>
</reference>
<dbReference type="AlphaFoldDB" id="A0A1D7QWZ2"/>
<organism evidence="1 2">
    <name type="scientific">Salisediminibacterium beveridgei</name>
    <dbReference type="NCBI Taxonomy" id="632773"/>
    <lineage>
        <taxon>Bacteria</taxon>
        <taxon>Bacillati</taxon>
        <taxon>Bacillota</taxon>
        <taxon>Bacilli</taxon>
        <taxon>Bacillales</taxon>
        <taxon>Bacillaceae</taxon>
        <taxon>Salisediminibacterium</taxon>
    </lineage>
</organism>
<sequence>MSKLKDVKTVETIFLNGKPLIMADQIGCGEVEEYGVRFRLFGRKKIEALELLYDSPDPFSSSMKEVVEVIAAYVKESFTEHLTVYYDLDEERFLK</sequence>
<dbReference type="Proteomes" id="UP000094463">
    <property type="component" value="Chromosome"/>
</dbReference>
<dbReference type="OrthoDB" id="9874045at2"/>
<dbReference type="RefSeq" id="WP_069365507.1">
    <property type="nucleotide sequence ID" value="NZ_CP012502.1"/>
</dbReference>
<protein>
    <submittedName>
        <fullName evidence="1">Uncharacterized protein</fullName>
    </submittedName>
</protein>
<evidence type="ECO:0000313" key="1">
    <source>
        <dbReference type="EMBL" id="AOM83536.1"/>
    </source>
</evidence>
<dbReference type="KEGG" id="bbev:BBEV_2178"/>
<dbReference type="STRING" id="632773.BBEV_2178"/>
<accession>A0A1D7QWZ2</accession>